<feature type="compositionally biased region" description="Gly residues" evidence="1">
    <location>
        <begin position="204"/>
        <end position="242"/>
    </location>
</feature>
<proteinExistence type="predicted"/>
<evidence type="ECO:0000256" key="1">
    <source>
        <dbReference type="SAM" id="MobiDB-lite"/>
    </source>
</evidence>
<keyword evidence="3" id="KW-1185">Reference proteome</keyword>
<feature type="compositionally biased region" description="Basic and acidic residues" evidence="1">
    <location>
        <begin position="1"/>
        <end position="21"/>
    </location>
</feature>
<feature type="region of interest" description="Disordered" evidence="1">
    <location>
        <begin position="175"/>
        <end position="242"/>
    </location>
</feature>
<dbReference type="EMBL" id="KV919056">
    <property type="protein sequence ID" value="OSX72504.1"/>
    <property type="molecule type" value="Genomic_DNA"/>
</dbReference>
<sequence length="343" mass="36458">MSCRPWYERSRPLQPPHDRGHALPSRCARRRCAMLRLALDGAGPAVGALFAISGALGCQLCAFLTWQCAYVPRGLCRGEILSCTLHWLPGAWGTCPVCCRYLGRWVCDPRTLRDLHGGRLDDSRCHPDSPRHRGSLQLPFRDDANLPSSARHARDGFDLQRVFDGTGGIRVVHLPLRGHSGRDGGRVSQLLPAPRATSSKRSGRGGGLRSGHGGDGGGRACAGTGRGGTGRSSGEVGGGEEGGAALAAAGGVWVPTGPARGVRHWVGPNSNPFERHVLLGDVHRISQMVDGTDPVAAVRPFAVWTPSAVWESQQEVLAVVIVSAAAQLDTRVVNVWPEVGVSR</sequence>
<evidence type="ECO:0000313" key="2">
    <source>
        <dbReference type="EMBL" id="OSX72504.1"/>
    </source>
</evidence>
<reference evidence="2 3" key="1">
    <citation type="submission" date="2017-03" db="EMBL/GenBank/DDBJ databases">
        <title>WGS assembly of Porphyra umbilicalis.</title>
        <authorList>
            <person name="Brawley S.H."/>
            <person name="Blouin N.A."/>
            <person name="Ficko-Blean E."/>
            <person name="Wheeler G.L."/>
            <person name="Lohr M."/>
            <person name="Goodson H.V."/>
            <person name="Jenkins J.W."/>
            <person name="Blaby-Haas C.E."/>
            <person name="Helliwell K.E."/>
            <person name="Chan C."/>
            <person name="Marriage T."/>
            <person name="Bhattacharya D."/>
            <person name="Klein A.S."/>
            <person name="Badis Y."/>
            <person name="Brodie J."/>
            <person name="Cao Y."/>
            <person name="Collen J."/>
            <person name="Dittami S.M."/>
            <person name="Gachon C.M."/>
            <person name="Green B.R."/>
            <person name="Karpowicz S."/>
            <person name="Kim J.W."/>
            <person name="Kudahl U."/>
            <person name="Lin S."/>
            <person name="Michel G."/>
            <person name="Mittag M."/>
            <person name="Olson B.J."/>
            <person name="Pangilinan J."/>
            <person name="Peng Y."/>
            <person name="Qiu H."/>
            <person name="Shu S."/>
            <person name="Singer J.T."/>
            <person name="Smith A.G."/>
            <person name="Sprecher B.N."/>
            <person name="Wagner V."/>
            <person name="Wang W."/>
            <person name="Wang Z.-Y."/>
            <person name="Yan J."/>
            <person name="Yarish C."/>
            <person name="Zoeuner-Riek S."/>
            <person name="Zhuang Y."/>
            <person name="Zou Y."/>
            <person name="Lindquist E.A."/>
            <person name="Grimwood J."/>
            <person name="Barry K."/>
            <person name="Rokhsar D.S."/>
            <person name="Schmutz J."/>
            <person name="Stiller J.W."/>
            <person name="Grossman A.R."/>
            <person name="Prochnik S.E."/>
        </authorList>
    </citation>
    <scope>NUCLEOTIDE SEQUENCE [LARGE SCALE GENOMIC DNA]</scope>
    <source>
        <strain evidence="2">4086291</strain>
    </source>
</reference>
<feature type="region of interest" description="Disordered" evidence="1">
    <location>
        <begin position="1"/>
        <end position="23"/>
    </location>
</feature>
<accession>A0A1X6NV42</accession>
<gene>
    <name evidence="2" type="ORF">BU14_0428s0007</name>
</gene>
<dbReference type="AlphaFoldDB" id="A0A1X6NV42"/>
<name>A0A1X6NV42_PORUM</name>
<feature type="region of interest" description="Disordered" evidence="1">
    <location>
        <begin position="123"/>
        <end position="147"/>
    </location>
</feature>
<protein>
    <submittedName>
        <fullName evidence="2">Uncharacterized protein</fullName>
    </submittedName>
</protein>
<evidence type="ECO:0000313" key="3">
    <source>
        <dbReference type="Proteomes" id="UP000218209"/>
    </source>
</evidence>
<organism evidence="2 3">
    <name type="scientific">Porphyra umbilicalis</name>
    <name type="common">Purple laver</name>
    <name type="synonym">Red alga</name>
    <dbReference type="NCBI Taxonomy" id="2786"/>
    <lineage>
        <taxon>Eukaryota</taxon>
        <taxon>Rhodophyta</taxon>
        <taxon>Bangiophyceae</taxon>
        <taxon>Bangiales</taxon>
        <taxon>Bangiaceae</taxon>
        <taxon>Porphyra</taxon>
    </lineage>
</organism>
<dbReference type="Proteomes" id="UP000218209">
    <property type="component" value="Unassembled WGS sequence"/>
</dbReference>